<dbReference type="PROSITE" id="PS00093">
    <property type="entry name" value="N4_MTASE"/>
    <property type="match status" value="1"/>
</dbReference>
<dbReference type="EMBL" id="QPMM01000021">
    <property type="protein sequence ID" value="RFS18671.1"/>
    <property type="molecule type" value="Genomic_DNA"/>
</dbReference>
<dbReference type="GO" id="GO:0008170">
    <property type="term" value="F:N-methyltransferase activity"/>
    <property type="evidence" value="ECO:0007669"/>
    <property type="project" value="InterPro"/>
</dbReference>
<accession>A0A3E1Y1X9</accession>
<dbReference type="GO" id="GO:0032259">
    <property type="term" value="P:methylation"/>
    <property type="evidence" value="ECO:0007669"/>
    <property type="project" value="UniProtKB-KW"/>
</dbReference>
<dbReference type="Proteomes" id="UP000260644">
    <property type="component" value="Unassembled WGS sequence"/>
</dbReference>
<evidence type="ECO:0000256" key="5">
    <source>
        <dbReference type="ARBA" id="ARBA00022747"/>
    </source>
</evidence>
<evidence type="ECO:0000256" key="6">
    <source>
        <dbReference type="ARBA" id="ARBA00023125"/>
    </source>
</evidence>
<comment type="similarity">
    <text evidence="1">Belongs to the N(4)/N(6)-methyltransferase family. N(4) subfamily.</text>
</comment>
<proteinExistence type="inferred from homology"/>
<keyword evidence="6" id="KW-0238">DNA-binding</keyword>
<protein>
    <recommendedName>
        <fullName evidence="8">Methyltransferase</fullName>
        <ecNumber evidence="8">2.1.1.-</ecNumber>
    </recommendedName>
</protein>
<dbReference type="Gene3D" id="3.40.50.150">
    <property type="entry name" value="Vaccinia Virus protein VP39"/>
    <property type="match status" value="1"/>
</dbReference>
<dbReference type="OrthoDB" id="9800801at2"/>
<reference evidence="10 11" key="1">
    <citation type="submission" date="2018-07" db="EMBL/GenBank/DDBJ databases">
        <title>Chitinophaga K2CV101002-2 sp. nov., isolated from a monsoon evergreen broad-leaved forest soil.</title>
        <authorList>
            <person name="Lv Y."/>
        </authorList>
    </citation>
    <scope>NUCLEOTIDE SEQUENCE [LARGE SCALE GENOMIC DNA]</scope>
    <source>
        <strain evidence="10 11">GDMCC 1.1288</strain>
    </source>
</reference>
<keyword evidence="11" id="KW-1185">Reference proteome</keyword>
<keyword evidence="4" id="KW-0949">S-adenosyl-L-methionine</keyword>
<feature type="domain" description="DNA methylase N-4/N-6" evidence="9">
    <location>
        <begin position="24"/>
        <end position="256"/>
    </location>
</feature>
<evidence type="ECO:0000256" key="1">
    <source>
        <dbReference type="ARBA" id="ARBA00010203"/>
    </source>
</evidence>
<evidence type="ECO:0000259" key="9">
    <source>
        <dbReference type="Pfam" id="PF01555"/>
    </source>
</evidence>
<evidence type="ECO:0000256" key="8">
    <source>
        <dbReference type="RuleBase" id="RU362026"/>
    </source>
</evidence>
<name>A0A3E1Y1X9_9BACT</name>
<organism evidence="10 11">
    <name type="scientific">Chitinophaga silvatica</name>
    <dbReference type="NCBI Taxonomy" id="2282649"/>
    <lineage>
        <taxon>Bacteria</taxon>
        <taxon>Pseudomonadati</taxon>
        <taxon>Bacteroidota</taxon>
        <taxon>Chitinophagia</taxon>
        <taxon>Chitinophagales</taxon>
        <taxon>Chitinophagaceae</taxon>
        <taxon>Chitinophaga</taxon>
    </lineage>
</organism>
<dbReference type="SUPFAM" id="SSF53335">
    <property type="entry name" value="S-adenosyl-L-methionine-dependent methyltransferases"/>
    <property type="match status" value="1"/>
</dbReference>
<keyword evidence="3 10" id="KW-0808">Transferase</keyword>
<keyword evidence="2 10" id="KW-0489">Methyltransferase</keyword>
<dbReference type="InterPro" id="IPR017985">
    <property type="entry name" value="MeTrfase_CN4_CS"/>
</dbReference>
<evidence type="ECO:0000256" key="7">
    <source>
        <dbReference type="ARBA" id="ARBA00049120"/>
    </source>
</evidence>
<dbReference type="InterPro" id="IPR001091">
    <property type="entry name" value="RM_Methyltransferase"/>
</dbReference>
<evidence type="ECO:0000313" key="10">
    <source>
        <dbReference type="EMBL" id="RFS18671.1"/>
    </source>
</evidence>
<dbReference type="GO" id="GO:0009307">
    <property type="term" value="P:DNA restriction-modification system"/>
    <property type="evidence" value="ECO:0007669"/>
    <property type="project" value="UniProtKB-KW"/>
</dbReference>
<gene>
    <name evidence="10" type="ORF">DVR12_27390</name>
</gene>
<dbReference type="PRINTS" id="PR00508">
    <property type="entry name" value="S21N4MTFRASE"/>
</dbReference>
<evidence type="ECO:0000313" key="11">
    <source>
        <dbReference type="Proteomes" id="UP000260644"/>
    </source>
</evidence>
<dbReference type="InterPro" id="IPR002941">
    <property type="entry name" value="DNA_methylase_N4/N6"/>
</dbReference>
<evidence type="ECO:0000256" key="3">
    <source>
        <dbReference type="ARBA" id="ARBA00022679"/>
    </source>
</evidence>
<dbReference type="InterPro" id="IPR029063">
    <property type="entry name" value="SAM-dependent_MTases_sf"/>
</dbReference>
<dbReference type="AlphaFoldDB" id="A0A3E1Y1X9"/>
<sequence length="295" mass="34287">MSEYQYILGDSYKKLQGIEDGKFKLIITSPPYNVGKEYETKKSIESYLKEQKVIIKELIRVLHSSGSICWQVGNYIDKGEIFPLDFFYYDIFKSLGLKLRNRIIWHFGHGLHSSKRFSGRYETILWFTKEDKYTFNLDDVRVKSKYPGKKHFKGPKKGQYSGNPKGKNPADIWEIVLNDWENEIWNIPNVKSNHVEKTEHPCQYPIELVERCVLALSNADDWVLDPFAGVGSTVLASLKNNRNVIGIEKELKYRDIGLERVQAFQNGTLQFRPIGTPIYDHTQSKLSQVPIEFRV</sequence>
<dbReference type="RefSeq" id="WP_116979037.1">
    <property type="nucleotide sequence ID" value="NZ_QPMM01000021.1"/>
</dbReference>
<dbReference type="GO" id="GO:0003677">
    <property type="term" value="F:DNA binding"/>
    <property type="evidence" value="ECO:0007669"/>
    <property type="project" value="UniProtKB-KW"/>
</dbReference>
<evidence type="ECO:0000256" key="4">
    <source>
        <dbReference type="ARBA" id="ARBA00022691"/>
    </source>
</evidence>
<keyword evidence="5" id="KW-0680">Restriction system</keyword>
<dbReference type="EC" id="2.1.1.-" evidence="8"/>
<evidence type="ECO:0000256" key="2">
    <source>
        <dbReference type="ARBA" id="ARBA00022603"/>
    </source>
</evidence>
<comment type="caution">
    <text evidence="10">The sequence shown here is derived from an EMBL/GenBank/DDBJ whole genome shotgun (WGS) entry which is preliminary data.</text>
</comment>
<dbReference type="GO" id="GO:0015667">
    <property type="term" value="F:site-specific DNA-methyltransferase (cytosine-N4-specific) activity"/>
    <property type="evidence" value="ECO:0007669"/>
    <property type="project" value="UniProtKB-EC"/>
</dbReference>
<dbReference type="Pfam" id="PF01555">
    <property type="entry name" value="N6_N4_Mtase"/>
    <property type="match status" value="1"/>
</dbReference>
<comment type="catalytic activity">
    <reaction evidence="7">
        <text>a 2'-deoxycytidine in DNA + S-adenosyl-L-methionine = an N(4)-methyl-2'-deoxycytidine in DNA + S-adenosyl-L-homocysteine + H(+)</text>
        <dbReference type="Rhea" id="RHEA:16857"/>
        <dbReference type="Rhea" id="RHEA-COMP:11369"/>
        <dbReference type="Rhea" id="RHEA-COMP:13674"/>
        <dbReference type="ChEBI" id="CHEBI:15378"/>
        <dbReference type="ChEBI" id="CHEBI:57856"/>
        <dbReference type="ChEBI" id="CHEBI:59789"/>
        <dbReference type="ChEBI" id="CHEBI:85452"/>
        <dbReference type="ChEBI" id="CHEBI:137933"/>
        <dbReference type="EC" id="2.1.1.113"/>
    </reaction>
</comment>